<evidence type="ECO:0000313" key="1">
    <source>
        <dbReference type="EMBL" id="KAJ7300837.1"/>
    </source>
</evidence>
<proteinExistence type="predicted"/>
<evidence type="ECO:0000313" key="2">
    <source>
        <dbReference type="Proteomes" id="UP001218218"/>
    </source>
</evidence>
<comment type="caution">
    <text evidence="1">The sequence shown here is derived from an EMBL/GenBank/DDBJ whole genome shotgun (WGS) entry which is preliminary data.</text>
</comment>
<protein>
    <submittedName>
        <fullName evidence="1">Uncharacterized protein</fullName>
    </submittedName>
</protein>
<keyword evidence="2" id="KW-1185">Reference proteome</keyword>
<gene>
    <name evidence="1" type="ORF">DFH08DRAFT_828116</name>
</gene>
<dbReference type="EMBL" id="JARIHO010000151">
    <property type="protein sequence ID" value="KAJ7300837.1"/>
    <property type="molecule type" value="Genomic_DNA"/>
</dbReference>
<reference evidence="1" key="1">
    <citation type="submission" date="2023-03" db="EMBL/GenBank/DDBJ databases">
        <title>Massive genome expansion in bonnet fungi (Mycena s.s.) driven by repeated elements and novel gene families across ecological guilds.</title>
        <authorList>
            <consortium name="Lawrence Berkeley National Laboratory"/>
            <person name="Harder C.B."/>
            <person name="Miyauchi S."/>
            <person name="Viragh M."/>
            <person name="Kuo A."/>
            <person name="Thoen E."/>
            <person name="Andreopoulos B."/>
            <person name="Lu D."/>
            <person name="Skrede I."/>
            <person name="Drula E."/>
            <person name="Henrissat B."/>
            <person name="Morin E."/>
            <person name="Kohler A."/>
            <person name="Barry K."/>
            <person name="LaButti K."/>
            <person name="Morin E."/>
            <person name="Salamov A."/>
            <person name="Lipzen A."/>
            <person name="Mereny Z."/>
            <person name="Hegedus B."/>
            <person name="Baldrian P."/>
            <person name="Stursova M."/>
            <person name="Weitz H."/>
            <person name="Taylor A."/>
            <person name="Grigoriev I.V."/>
            <person name="Nagy L.G."/>
            <person name="Martin F."/>
            <person name="Kauserud H."/>
        </authorList>
    </citation>
    <scope>NUCLEOTIDE SEQUENCE</scope>
    <source>
        <strain evidence="1">CBHHK002</strain>
    </source>
</reference>
<dbReference type="AlphaFoldDB" id="A0AAD7E6L0"/>
<organism evidence="1 2">
    <name type="scientific">Mycena albidolilacea</name>
    <dbReference type="NCBI Taxonomy" id="1033008"/>
    <lineage>
        <taxon>Eukaryota</taxon>
        <taxon>Fungi</taxon>
        <taxon>Dikarya</taxon>
        <taxon>Basidiomycota</taxon>
        <taxon>Agaricomycotina</taxon>
        <taxon>Agaricomycetes</taxon>
        <taxon>Agaricomycetidae</taxon>
        <taxon>Agaricales</taxon>
        <taxon>Marasmiineae</taxon>
        <taxon>Mycenaceae</taxon>
        <taxon>Mycena</taxon>
    </lineage>
</organism>
<accession>A0AAD7E6L0</accession>
<sequence>MANVMWAYHALEPWIPPLLAICCKSLNINDMFYLHRLPLSFEPFSVPFHAMTAGKTYSLAISFFPQCSTISMTKSCGYSTWTSLAVVIMQAQMMYTYPPEHTYPMAQYIALGNKTLLGRASEGEPRWHFCAVLSRLWSPGETESDQFGEEKALVMSFTALVNVWDRFDLSNSQAIQPTIRLIEFTVSTAFCTRLIDENYNTIKNPSPPFKDIIMPRLRDAVGRAGQTLNTVSTPELKDVATRGAKILSELASTMSGGLKNRPPPANQWKDMQAEIGYWRRLQIGFEKISRLYFALPDKHRSQPKLQMDSRLESPHSLNFSPSSNEKFYLVLASSELSGTFNRGKKWR</sequence>
<dbReference type="Proteomes" id="UP001218218">
    <property type="component" value="Unassembled WGS sequence"/>
</dbReference>
<name>A0AAD7E6L0_9AGAR</name>